<keyword evidence="1" id="KW-0808">Transferase</keyword>
<dbReference type="OrthoDB" id="3283855at2"/>
<dbReference type="InterPro" id="IPR029044">
    <property type="entry name" value="Nucleotide-diphossugar_trans"/>
</dbReference>
<name>A0A1C4Z3Z4_9ACTN</name>
<protein>
    <submittedName>
        <fullName evidence="1">Glycosyl transferase family 2</fullName>
    </submittedName>
</protein>
<dbReference type="EMBL" id="FMCU01000008">
    <property type="protein sequence ID" value="SCF27762.1"/>
    <property type="molecule type" value="Genomic_DNA"/>
</dbReference>
<reference evidence="2" key="1">
    <citation type="submission" date="2016-06" db="EMBL/GenBank/DDBJ databases">
        <authorList>
            <person name="Varghese N."/>
            <person name="Submissions Spin"/>
        </authorList>
    </citation>
    <scope>NUCLEOTIDE SEQUENCE [LARGE SCALE GENOMIC DNA]</scope>
    <source>
        <strain evidence="2">DSM 44100</strain>
    </source>
</reference>
<dbReference type="GO" id="GO:0016740">
    <property type="term" value="F:transferase activity"/>
    <property type="evidence" value="ECO:0007669"/>
    <property type="project" value="UniProtKB-KW"/>
</dbReference>
<dbReference type="AlphaFoldDB" id="A0A1C4Z3Z4"/>
<dbReference type="STRING" id="121616.GA0070216_108136"/>
<gene>
    <name evidence="1" type="ORF">GA0070216_108136</name>
</gene>
<dbReference type="Gene3D" id="3.90.550.10">
    <property type="entry name" value="Spore Coat Polysaccharide Biosynthesis Protein SpsA, Chain A"/>
    <property type="match status" value="1"/>
</dbReference>
<dbReference type="SUPFAM" id="SSF53448">
    <property type="entry name" value="Nucleotide-diphospho-sugar transferases"/>
    <property type="match status" value="1"/>
</dbReference>
<sequence length="398" mass="43004">MLELLTRPVRWAIRRGYQPADGDPPPTECIVVRPGPAGVRAATAVPAVAAELGDGFGGGLALVLPTYVGRAPLSSHRETVEELVTQLTDLPPTVAARPLVLVVGMQWRDDQHDEAIARLGQLSEIAASRSGLTFVGIAMPQAGKSRMLNAAFEVATGLGLAGVAWVDDDVTFSAGCIGRLLEDFLDRGARGSAGASKVPQPNPYAAARLLHRGKQITKTPKFGYPHGCCMVIDAELVARGIPDRYTCEDDYFCFALLDPRHDNPLHRTHIVADAVSYHLTGGPAGEIRRRVNRSLLTAAVLMADFPADVAGRYWRMYFYGLWPLAPAARGQGLHFAAKKWLLKSIHFGWFSRVALGLAVRGVAGRPRREIPWSAYTQHAKPTASSVPLSPKISRGERA</sequence>
<evidence type="ECO:0000313" key="1">
    <source>
        <dbReference type="EMBL" id="SCF27762.1"/>
    </source>
</evidence>
<accession>A0A1C4Z3Z4</accession>
<dbReference type="RefSeq" id="WP_091247175.1">
    <property type="nucleotide sequence ID" value="NZ_FMCU01000008.1"/>
</dbReference>
<proteinExistence type="predicted"/>
<keyword evidence="2" id="KW-1185">Reference proteome</keyword>
<evidence type="ECO:0000313" key="2">
    <source>
        <dbReference type="Proteomes" id="UP000198797"/>
    </source>
</evidence>
<dbReference type="Proteomes" id="UP000198797">
    <property type="component" value="Unassembled WGS sequence"/>
</dbReference>
<organism evidence="1 2">
    <name type="scientific">Micromonospora matsumotoense</name>
    <dbReference type="NCBI Taxonomy" id="121616"/>
    <lineage>
        <taxon>Bacteria</taxon>
        <taxon>Bacillati</taxon>
        <taxon>Actinomycetota</taxon>
        <taxon>Actinomycetes</taxon>
        <taxon>Micromonosporales</taxon>
        <taxon>Micromonosporaceae</taxon>
        <taxon>Micromonospora</taxon>
    </lineage>
</organism>